<dbReference type="SUPFAM" id="SSF49344">
    <property type="entry name" value="CBD9-like"/>
    <property type="match status" value="1"/>
</dbReference>
<protein>
    <recommendedName>
        <fullName evidence="2">Carbohydrate-binding domain-containing protein</fullName>
    </recommendedName>
</protein>
<evidence type="ECO:0000313" key="1">
    <source>
        <dbReference type="EMBL" id="GAF93163.1"/>
    </source>
</evidence>
<feature type="non-terminal residue" evidence="1">
    <location>
        <position position="1"/>
    </location>
</feature>
<dbReference type="AlphaFoldDB" id="X0TI05"/>
<reference evidence="1" key="1">
    <citation type="journal article" date="2014" name="Front. Microbiol.">
        <title>High frequency of phylogenetically diverse reductive dehalogenase-homologous genes in deep subseafloor sedimentary metagenomes.</title>
        <authorList>
            <person name="Kawai M."/>
            <person name="Futagami T."/>
            <person name="Toyoda A."/>
            <person name="Takaki Y."/>
            <person name="Nishi S."/>
            <person name="Hori S."/>
            <person name="Arai W."/>
            <person name="Tsubouchi T."/>
            <person name="Morono Y."/>
            <person name="Uchiyama I."/>
            <person name="Ito T."/>
            <person name="Fujiyama A."/>
            <person name="Inagaki F."/>
            <person name="Takami H."/>
        </authorList>
    </citation>
    <scope>NUCLEOTIDE SEQUENCE</scope>
    <source>
        <strain evidence="1">Expedition CK06-06</strain>
    </source>
</reference>
<name>X0TI05_9ZZZZ</name>
<organism evidence="1">
    <name type="scientific">marine sediment metagenome</name>
    <dbReference type="NCBI Taxonomy" id="412755"/>
    <lineage>
        <taxon>unclassified sequences</taxon>
        <taxon>metagenomes</taxon>
        <taxon>ecological metagenomes</taxon>
    </lineage>
</organism>
<proteinExistence type="predicted"/>
<accession>X0TI05</accession>
<dbReference type="EMBL" id="BARS01019643">
    <property type="protein sequence ID" value="GAF93163.1"/>
    <property type="molecule type" value="Genomic_DNA"/>
</dbReference>
<evidence type="ECO:0008006" key="2">
    <source>
        <dbReference type="Google" id="ProtNLM"/>
    </source>
</evidence>
<gene>
    <name evidence="1" type="ORF">S01H1_31795</name>
</gene>
<comment type="caution">
    <text evidence="1">The sequence shown here is derived from an EMBL/GenBank/DDBJ whole genome shotgun (WGS) entry which is preliminary data.</text>
</comment>
<dbReference type="Gene3D" id="2.60.40.1190">
    <property type="match status" value="1"/>
</dbReference>
<sequence>KEGQEAASDSITLCLNPYDCAELYFFTVTREGALEARVRSRSGERVLSTESVSLKLERKDNEWLVEMALPWTVFGMEGPPGAGEAWRLNIVRQRAAAPPQTSFWAGSPGQYARVENYGQLFFAPEP</sequence>